<reference evidence="1 2" key="1">
    <citation type="submission" date="2014-04" db="EMBL/GenBank/DDBJ databases">
        <title>Evolutionary Origins and Diversification of the Mycorrhizal Mutualists.</title>
        <authorList>
            <consortium name="DOE Joint Genome Institute"/>
            <consortium name="Mycorrhizal Genomics Consortium"/>
            <person name="Kohler A."/>
            <person name="Kuo A."/>
            <person name="Nagy L.G."/>
            <person name="Floudas D."/>
            <person name="Copeland A."/>
            <person name="Barry K.W."/>
            <person name="Cichocki N."/>
            <person name="Veneault-Fourrey C."/>
            <person name="LaButti K."/>
            <person name="Lindquist E.A."/>
            <person name="Lipzen A."/>
            <person name="Lundell T."/>
            <person name="Morin E."/>
            <person name="Murat C."/>
            <person name="Riley R."/>
            <person name="Ohm R."/>
            <person name="Sun H."/>
            <person name="Tunlid A."/>
            <person name="Henrissat B."/>
            <person name="Grigoriev I.V."/>
            <person name="Hibbett D.S."/>
            <person name="Martin F."/>
        </authorList>
    </citation>
    <scope>NUCLEOTIDE SEQUENCE [LARGE SCALE GENOMIC DNA]</scope>
    <source>
        <strain evidence="1 2">Koide BX008</strain>
    </source>
</reference>
<name>A0A0C2WKZ9_AMAMK</name>
<feature type="non-terminal residue" evidence="1">
    <location>
        <position position="84"/>
    </location>
</feature>
<evidence type="ECO:0008006" key="3">
    <source>
        <dbReference type="Google" id="ProtNLM"/>
    </source>
</evidence>
<dbReference type="Proteomes" id="UP000054549">
    <property type="component" value="Unassembled WGS sequence"/>
</dbReference>
<evidence type="ECO:0000313" key="2">
    <source>
        <dbReference type="Proteomes" id="UP000054549"/>
    </source>
</evidence>
<proteinExistence type="predicted"/>
<evidence type="ECO:0000313" key="1">
    <source>
        <dbReference type="EMBL" id="KIL56853.1"/>
    </source>
</evidence>
<accession>A0A0C2WKZ9</accession>
<dbReference type="EMBL" id="KN818396">
    <property type="protein sequence ID" value="KIL56853.1"/>
    <property type="molecule type" value="Genomic_DNA"/>
</dbReference>
<dbReference type="AlphaFoldDB" id="A0A0C2WKZ9"/>
<dbReference type="HOGENOM" id="CLU_2533490_0_0_1"/>
<dbReference type="InParanoid" id="A0A0C2WKZ9"/>
<keyword evidence="2" id="KW-1185">Reference proteome</keyword>
<protein>
    <recommendedName>
        <fullName evidence="3">DUF4219 domain-containing protein</fullName>
    </recommendedName>
</protein>
<organism evidence="1 2">
    <name type="scientific">Amanita muscaria (strain Koide BX008)</name>
    <dbReference type="NCBI Taxonomy" id="946122"/>
    <lineage>
        <taxon>Eukaryota</taxon>
        <taxon>Fungi</taxon>
        <taxon>Dikarya</taxon>
        <taxon>Basidiomycota</taxon>
        <taxon>Agaricomycotina</taxon>
        <taxon>Agaricomycetes</taxon>
        <taxon>Agaricomycetidae</taxon>
        <taxon>Agaricales</taxon>
        <taxon>Pluteineae</taxon>
        <taxon>Amanitaceae</taxon>
        <taxon>Amanita</taxon>
    </lineage>
</organism>
<sequence length="84" mass="9688">MSSKDLSNQVPIFDGTNFNIWRTAITAYLRSQGLYHAVEAVKPTLDKDEEIARYAEKTSQLEKDRIEAKATAYKNWYEDDDKAL</sequence>
<gene>
    <name evidence="1" type="ORF">M378DRAFT_16721</name>
</gene>